<organism evidence="1">
    <name type="scientific">Anguilla anguilla</name>
    <name type="common">European freshwater eel</name>
    <name type="synonym">Muraena anguilla</name>
    <dbReference type="NCBI Taxonomy" id="7936"/>
    <lineage>
        <taxon>Eukaryota</taxon>
        <taxon>Metazoa</taxon>
        <taxon>Chordata</taxon>
        <taxon>Craniata</taxon>
        <taxon>Vertebrata</taxon>
        <taxon>Euteleostomi</taxon>
        <taxon>Actinopterygii</taxon>
        <taxon>Neopterygii</taxon>
        <taxon>Teleostei</taxon>
        <taxon>Anguilliformes</taxon>
        <taxon>Anguillidae</taxon>
        <taxon>Anguilla</taxon>
    </lineage>
</organism>
<dbReference type="EMBL" id="GBXM01006929">
    <property type="protein sequence ID" value="JAI01649.1"/>
    <property type="molecule type" value="Transcribed_RNA"/>
</dbReference>
<proteinExistence type="predicted"/>
<protein>
    <submittedName>
        <fullName evidence="1">Uncharacterized protein</fullName>
    </submittedName>
</protein>
<reference evidence="1" key="2">
    <citation type="journal article" date="2015" name="Fish Shellfish Immunol.">
        <title>Early steps in the European eel (Anguilla anguilla)-Vibrio vulnificus interaction in the gills: Role of the RtxA13 toxin.</title>
        <authorList>
            <person name="Callol A."/>
            <person name="Pajuelo D."/>
            <person name="Ebbesson L."/>
            <person name="Teles M."/>
            <person name="MacKenzie S."/>
            <person name="Amaro C."/>
        </authorList>
    </citation>
    <scope>NUCLEOTIDE SEQUENCE</scope>
</reference>
<evidence type="ECO:0000313" key="1">
    <source>
        <dbReference type="EMBL" id="JAI01649.1"/>
    </source>
</evidence>
<accession>A0A0E9XIX7</accession>
<sequence>MSSFGGLPWKLNELKRLRGHAFLYNVQHIIVLRSLFISDYNLAWNQVEALTISLVFCSLARMDLYECLKMCF</sequence>
<name>A0A0E9XIX7_ANGAN</name>
<reference evidence="1" key="1">
    <citation type="submission" date="2014-11" db="EMBL/GenBank/DDBJ databases">
        <authorList>
            <person name="Amaro Gonzalez C."/>
        </authorList>
    </citation>
    <scope>NUCLEOTIDE SEQUENCE</scope>
</reference>
<dbReference type="AlphaFoldDB" id="A0A0E9XIX7"/>